<dbReference type="Pfam" id="PF05096">
    <property type="entry name" value="Glu_cyclase_2"/>
    <property type="match status" value="1"/>
</dbReference>
<dbReference type="OrthoDB" id="9783700at2"/>
<dbReference type="GO" id="GO:0016603">
    <property type="term" value="F:glutaminyl-peptide cyclotransferase activity"/>
    <property type="evidence" value="ECO:0007669"/>
    <property type="project" value="InterPro"/>
</dbReference>
<dbReference type="EMBL" id="RDOJ01000004">
    <property type="protein sequence ID" value="RLZ11651.1"/>
    <property type="molecule type" value="Genomic_DNA"/>
</dbReference>
<dbReference type="PANTHER" id="PTHR31270">
    <property type="entry name" value="GLUTAMINYL-PEPTIDE CYCLOTRANSFERASE"/>
    <property type="match status" value="1"/>
</dbReference>
<evidence type="ECO:0000313" key="1">
    <source>
        <dbReference type="EMBL" id="RLZ11651.1"/>
    </source>
</evidence>
<dbReference type="RefSeq" id="WP_121933958.1">
    <property type="nucleotide sequence ID" value="NZ_RDOJ01000004.1"/>
</dbReference>
<dbReference type="PANTHER" id="PTHR31270:SF1">
    <property type="entry name" value="GLUTAMINYL-PEPTIDE CYCLOTRANSFERASE"/>
    <property type="match status" value="1"/>
</dbReference>
<dbReference type="PROSITE" id="PS51257">
    <property type="entry name" value="PROKAR_LIPOPROTEIN"/>
    <property type="match status" value="1"/>
</dbReference>
<keyword evidence="2" id="KW-1185">Reference proteome</keyword>
<sequence length="340" mass="38350">MKKIFLMALVASAMITSCKDEGAANNNAITEIVSGFEQKQYKLGDKINIDFSALEGVDNVRITIDGKDVPNGSTISNEVVGLGNHSIFIEFLKDTEVKNSREFTFIVFGNEAAATWTYELVNTYPHDNKYFTQGFYYKDGNIYEGTGLRNETYLAKYKLGDAKASKEYKVVENVFGEGITELNGNIYQLTWQDRTILKYDQEFNKIEQINMPGEIMEGWGITTVGDQLAVSEGTQRIHFFDSNFKYLRTIQAVDSQNVYLKLNELEYKDGLIYANVYETGTILAIDPTSGQVKAKLDLSEFKTKQTGPQADVLNGIAFKGENMLVTGKKWDNIYEIKIKK</sequence>
<reference evidence="1 2" key="1">
    <citation type="submission" date="2018-10" db="EMBL/GenBank/DDBJ databases">
        <authorList>
            <person name="Chen X."/>
        </authorList>
    </citation>
    <scope>NUCLEOTIDE SEQUENCE [LARGE SCALE GENOMIC DNA]</scope>
    <source>
        <strain evidence="1 2">YIM 102668</strain>
    </source>
</reference>
<name>A0A3L9MFU3_9FLAO</name>
<evidence type="ECO:0000313" key="2">
    <source>
        <dbReference type="Proteomes" id="UP000275348"/>
    </source>
</evidence>
<dbReference type="Proteomes" id="UP000275348">
    <property type="component" value="Unassembled WGS sequence"/>
</dbReference>
<accession>A0A3L9MFU3</accession>
<dbReference type="SUPFAM" id="SSF63825">
    <property type="entry name" value="YWTD domain"/>
    <property type="match status" value="1"/>
</dbReference>
<organism evidence="1 2">
    <name type="scientific">Faecalibacter macacae</name>
    <dbReference type="NCBI Taxonomy" id="1859289"/>
    <lineage>
        <taxon>Bacteria</taxon>
        <taxon>Pseudomonadati</taxon>
        <taxon>Bacteroidota</taxon>
        <taxon>Flavobacteriia</taxon>
        <taxon>Flavobacteriales</taxon>
        <taxon>Weeksellaceae</taxon>
        <taxon>Faecalibacter</taxon>
    </lineage>
</organism>
<dbReference type="InterPro" id="IPR007788">
    <property type="entry name" value="QCT"/>
</dbReference>
<comment type="caution">
    <text evidence="1">The sequence shown here is derived from an EMBL/GenBank/DDBJ whole genome shotgun (WGS) entry which is preliminary data.</text>
</comment>
<protein>
    <submittedName>
        <fullName evidence="1">Glutaminyl-peptide cyclotransferase</fullName>
    </submittedName>
</protein>
<proteinExistence type="predicted"/>
<gene>
    <name evidence="1" type="ORF">EAH69_04310</name>
</gene>
<dbReference type="AlphaFoldDB" id="A0A3L9MFU3"/>